<dbReference type="EMBL" id="JAANIU010018032">
    <property type="protein sequence ID" value="KAG1525843.1"/>
    <property type="molecule type" value="Genomic_DNA"/>
</dbReference>
<evidence type="ECO:0000256" key="1">
    <source>
        <dbReference type="SAM" id="MobiDB-lite"/>
    </source>
</evidence>
<dbReference type="AlphaFoldDB" id="A0A9P6XMG9"/>
<sequence length="102" mass="10654">MGSASQHLISVANPANSPPRGRYRNPAYACLHLPAAAPHAGRKKRSTRGSRDQHAHAFPGTWLISSINEFLSSAKIGTGRSDRLAAEGAGRNATVGDAVGQP</sequence>
<reference evidence="2 3" key="1">
    <citation type="journal article" date="2020" name="Microb. Genom.">
        <title>Genetic diversity of clinical and environmental Mucorales isolates obtained from an investigation of mucormycosis cases among solid organ transplant recipients.</title>
        <authorList>
            <person name="Nguyen M.H."/>
            <person name="Kaul D."/>
            <person name="Muto C."/>
            <person name="Cheng S.J."/>
            <person name="Richter R.A."/>
            <person name="Bruno V.M."/>
            <person name="Liu G."/>
            <person name="Beyhan S."/>
            <person name="Sundermann A.J."/>
            <person name="Mounaud S."/>
            <person name="Pasculle A.W."/>
            <person name="Nierman W.C."/>
            <person name="Driscoll E."/>
            <person name="Cumbie R."/>
            <person name="Clancy C.J."/>
            <person name="Dupont C.L."/>
        </authorList>
    </citation>
    <scope>NUCLEOTIDE SEQUENCE [LARGE SCALE GENOMIC DNA]</scope>
    <source>
        <strain evidence="2 3">GL24</strain>
    </source>
</reference>
<gene>
    <name evidence="2" type="ORF">G6F50_018430</name>
</gene>
<comment type="caution">
    <text evidence="2">The sequence shown here is derived from an EMBL/GenBank/DDBJ whole genome shotgun (WGS) entry which is preliminary data.</text>
</comment>
<keyword evidence="3" id="KW-1185">Reference proteome</keyword>
<feature type="region of interest" description="Disordered" evidence="1">
    <location>
        <begin position="1"/>
        <end position="54"/>
    </location>
</feature>
<accession>A0A9P6XMG9</accession>
<dbReference type="Proteomes" id="UP000740926">
    <property type="component" value="Unassembled WGS sequence"/>
</dbReference>
<name>A0A9P6XMG9_9FUNG</name>
<feature type="region of interest" description="Disordered" evidence="1">
    <location>
        <begin position="82"/>
        <end position="102"/>
    </location>
</feature>
<organism evidence="2 3">
    <name type="scientific">Rhizopus delemar</name>
    <dbReference type="NCBI Taxonomy" id="936053"/>
    <lineage>
        <taxon>Eukaryota</taxon>
        <taxon>Fungi</taxon>
        <taxon>Fungi incertae sedis</taxon>
        <taxon>Mucoromycota</taxon>
        <taxon>Mucoromycotina</taxon>
        <taxon>Mucoromycetes</taxon>
        <taxon>Mucorales</taxon>
        <taxon>Mucorineae</taxon>
        <taxon>Rhizopodaceae</taxon>
        <taxon>Rhizopus</taxon>
    </lineage>
</organism>
<protein>
    <submittedName>
        <fullName evidence="2">Uncharacterized protein</fullName>
    </submittedName>
</protein>
<feature type="compositionally biased region" description="Low complexity" evidence="1">
    <location>
        <begin position="26"/>
        <end position="39"/>
    </location>
</feature>
<evidence type="ECO:0000313" key="3">
    <source>
        <dbReference type="Proteomes" id="UP000740926"/>
    </source>
</evidence>
<evidence type="ECO:0000313" key="2">
    <source>
        <dbReference type="EMBL" id="KAG1525843.1"/>
    </source>
</evidence>
<proteinExistence type="predicted"/>